<evidence type="ECO:0000313" key="3">
    <source>
        <dbReference type="Proteomes" id="UP000642070"/>
    </source>
</evidence>
<reference evidence="2" key="2">
    <citation type="submission" date="2020-09" db="EMBL/GenBank/DDBJ databases">
        <authorList>
            <person name="Sun Q."/>
            <person name="Ohkuma M."/>
        </authorList>
    </citation>
    <scope>NUCLEOTIDE SEQUENCE</scope>
    <source>
        <strain evidence="2">JCM 19831</strain>
    </source>
</reference>
<evidence type="ECO:0000256" key="1">
    <source>
        <dbReference type="SAM" id="MobiDB-lite"/>
    </source>
</evidence>
<gene>
    <name evidence="2" type="ORF">GCM10007977_110270</name>
</gene>
<dbReference type="EMBL" id="BMPI01000138">
    <property type="protein sequence ID" value="GGM90159.1"/>
    <property type="molecule type" value="Genomic_DNA"/>
</dbReference>
<name>A0A917UG15_9ACTN</name>
<feature type="region of interest" description="Disordered" evidence="1">
    <location>
        <begin position="27"/>
        <end position="120"/>
    </location>
</feature>
<feature type="compositionally biased region" description="Polar residues" evidence="1">
    <location>
        <begin position="56"/>
        <end position="65"/>
    </location>
</feature>
<dbReference type="AlphaFoldDB" id="A0A917UG15"/>
<sequence length="120" mass="13022">MPSRWWLWNAWETFSSFALRPSMSAVTASASPDTTTEVGPFTAARPTRPSTRYGRISSSDATTDAINPPEGADAINRPRAATILHAPSRSQTPARYAAVNSPIECPPNHRGRNPQASNCR</sequence>
<accession>A0A917UG15</accession>
<keyword evidence="3" id="KW-1185">Reference proteome</keyword>
<protein>
    <submittedName>
        <fullName evidence="2">Uncharacterized protein</fullName>
    </submittedName>
</protein>
<proteinExistence type="predicted"/>
<organism evidence="2 3">
    <name type="scientific">Dactylosporangium sucinum</name>
    <dbReference type="NCBI Taxonomy" id="1424081"/>
    <lineage>
        <taxon>Bacteria</taxon>
        <taxon>Bacillati</taxon>
        <taxon>Actinomycetota</taxon>
        <taxon>Actinomycetes</taxon>
        <taxon>Micromonosporales</taxon>
        <taxon>Micromonosporaceae</taxon>
        <taxon>Dactylosporangium</taxon>
    </lineage>
</organism>
<feature type="compositionally biased region" description="Polar residues" evidence="1">
    <location>
        <begin position="27"/>
        <end position="37"/>
    </location>
</feature>
<evidence type="ECO:0000313" key="2">
    <source>
        <dbReference type="EMBL" id="GGM90159.1"/>
    </source>
</evidence>
<reference evidence="2" key="1">
    <citation type="journal article" date="2014" name="Int. J. Syst. Evol. Microbiol.">
        <title>Complete genome sequence of Corynebacterium casei LMG S-19264T (=DSM 44701T), isolated from a smear-ripened cheese.</title>
        <authorList>
            <consortium name="US DOE Joint Genome Institute (JGI-PGF)"/>
            <person name="Walter F."/>
            <person name="Albersmeier A."/>
            <person name="Kalinowski J."/>
            <person name="Ruckert C."/>
        </authorList>
    </citation>
    <scope>NUCLEOTIDE SEQUENCE</scope>
    <source>
        <strain evidence="2">JCM 19831</strain>
    </source>
</reference>
<comment type="caution">
    <text evidence="2">The sequence shown here is derived from an EMBL/GenBank/DDBJ whole genome shotgun (WGS) entry which is preliminary data.</text>
</comment>
<dbReference type="Proteomes" id="UP000642070">
    <property type="component" value="Unassembled WGS sequence"/>
</dbReference>